<dbReference type="EMBL" id="JBHRTS010000010">
    <property type="protein sequence ID" value="MFC3195853.1"/>
    <property type="molecule type" value="Genomic_DNA"/>
</dbReference>
<feature type="transmembrane region" description="Helical" evidence="9">
    <location>
        <begin position="375"/>
        <end position="402"/>
    </location>
</feature>
<evidence type="ECO:0000256" key="2">
    <source>
        <dbReference type="ARBA" id="ARBA00005697"/>
    </source>
</evidence>
<organism evidence="10 11">
    <name type="scientific">Marinicella sediminis</name>
    <dbReference type="NCBI Taxonomy" id="1792834"/>
    <lineage>
        <taxon>Bacteria</taxon>
        <taxon>Pseudomonadati</taxon>
        <taxon>Pseudomonadota</taxon>
        <taxon>Gammaproteobacteria</taxon>
        <taxon>Lysobacterales</taxon>
        <taxon>Marinicellaceae</taxon>
        <taxon>Marinicella</taxon>
    </lineage>
</organism>
<evidence type="ECO:0000256" key="9">
    <source>
        <dbReference type="SAM" id="Phobius"/>
    </source>
</evidence>
<keyword evidence="4 8" id="KW-1003">Cell membrane</keyword>
<dbReference type="InterPro" id="IPR045018">
    <property type="entry name" value="Azg-like"/>
</dbReference>
<feature type="transmembrane region" description="Helical" evidence="9">
    <location>
        <begin position="138"/>
        <end position="158"/>
    </location>
</feature>
<dbReference type="Proteomes" id="UP001595533">
    <property type="component" value="Unassembled WGS sequence"/>
</dbReference>
<evidence type="ECO:0000256" key="5">
    <source>
        <dbReference type="ARBA" id="ARBA00022692"/>
    </source>
</evidence>
<keyword evidence="3 8" id="KW-0813">Transport</keyword>
<reference evidence="11" key="1">
    <citation type="journal article" date="2019" name="Int. J. Syst. Evol. Microbiol.">
        <title>The Global Catalogue of Microorganisms (GCM) 10K type strain sequencing project: providing services to taxonomists for standard genome sequencing and annotation.</title>
        <authorList>
            <consortium name="The Broad Institute Genomics Platform"/>
            <consortium name="The Broad Institute Genome Sequencing Center for Infectious Disease"/>
            <person name="Wu L."/>
            <person name="Ma J."/>
        </authorList>
    </citation>
    <scope>NUCLEOTIDE SEQUENCE [LARGE SCALE GENOMIC DNA]</scope>
    <source>
        <strain evidence="11">KCTC 42953</strain>
    </source>
</reference>
<evidence type="ECO:0000256" key="3">
    <source>
        <dbReference type="ARBA" id="ARBA00022448"/>
    </source>
</evidence>
<feature type="transmembrane region" description="Helical" evidence="9">
    <location>
        <begin position="164"/>
        <end position="186"/>
    </location>
</feature>
<sequence length="432" mass="45677">MSDFLNRWFQLEQHQTSVKQELVAGLTTFLAMAYIIVVNPNILAISGMDAGAVFVATCLAAALGSALMGLLANYPIAMAPGMGLNAFFTFTVVGTMGYTWQVALGCVLWSGVIFFLLSLCRLRSWLINTMPTSLKTAIAAGIGLFLAMIALQNAGVIVNNEATLVSLGSVGSTEVLLTLLGFLVIIALYHRQLPAAIIIGVLLVTVVAWMLGKVQFQGVLSTPPSLAPTLAQLEWRAILDLTLLPVILSFVLVDLFDTSGTLIAVSRQAGLLDEQGHLPRADQAMLADSSATIAGAVMGTSTTTSYIESGAGVAVGGKTGLTALTTAVLFVLALFFSPLAQMIPPYATAPALLFVAVMMLSALKSVPWDDLTEYAPVVLTAIIMPLSFSISDGIAVGFISYVLIKILTGQHQHVPLSVWVIASCFVLKYSFL</sequence>
<dbReference type="Pfam" id="PF00860">
    <property type="entry name" value="Xan_ur_permease"/>
    <property type="match status" value="1"/>
</dbReference>
<feature type="transmembrane region" description="Helical" evidence="9">
    <location>
        <begin position="21"/>
        <end position="38"/>
    </location>
</feature>
<comment type="subcellular location">
    <subcellularLocation>
        <location evidence="1 8">Cell membrane</location>
        <topology evidence="1 8">Multi-pass membrane protein</topology>
    </subcellularLocation>
</comment>
<accession>A0ABV7JGA1</accession>
<feature type="transmembrane region" description="Helical" evidence="9">
    <location>
        <begin position="50"/>
        <end position="72"/>
    </location>
</feature>
<dbReference type="PANTHER" id="PTHR43337:SF1">
    <property type="entry name" value="XANTHINE_URACIL PERMEASE C887.17-RELATED"/>
    <property type="match status" value="1"/>
</dbReference>
<dbReference type="InterPro" id="IPR026033">
    <property type="entry name" value="Azg-like_bact_archaea"/>
</dbReference>
<comment type="caution">
    <text evidence="10">The sequence shown here is derived from an EMBL/GenBank/DDBJ whole genome shotgun (WGS) entry which is preliminary data.</text>
</comment>
<feature type="transmembrane region" description="Helical" evidence="9">
    <location>
        <begin position="193"/>
        <end position="212"/>
    </location>
</feature>
<evidence type="ECO:0000313" key="11">
    <source>
        <dbReference type="Proteomes" id="UP001595533"/>
    </source>
</evidence>
<protein>
    <submittedName>
        <fullName evidence="10">NCS2 family permease</fullName>
    </submittedName>
</protein>
<keyword evidence="5 8" id="KW-0812">Transmembrane</keyword>
<evidence type="ECO:0000256" key="1">
    <source>
        <dbReference type="ARBA" id="ARBA00004651"/>
    </source>
</evidence>
<dbReference type="PANTHER" id="PTHR43337">
    <property type="entry name" value="XANTHINE/URACIL PERMEASE C887.17-RELATED"/>
    <property type="match status" value="1"/>
</dbReference>
<gene>
    <name evidence="10" type="ORF">ACFODZ_16485</name>
</gene>
<feature type="transmembrane region" description="Helical" evidence="9">
    <location>
        <begin position="107"/>
        <end position="126"/>
    </location>
</feature>
<dbReference type="RefSeq" id="WP_077412947.1">
    <property type="nucleotide sequence ID" value="NZ_JBHRTS010000010.1"/>
</dbReference>
<evidence type="ECO:0000256" key="4">
    <source>
        <dbReference type="ARBA" id="ARBA00022475"/>
    </source>
</evidence>
<dbReference type="PIRSF" id="PIRSF005353">
    <property type="entry name" value="PbuG"/>
    <property type="match status" value="1"/>
</dbReference>
<keyword evidence="6 8" id="KW-1133">Transmembrane helix</keyword>
<keyword evidence="11" id="KW-1185">Reference proteome</keyword>
<keyword evidence="7 8" id="KW-0472">Membrane</keyword>
<evidence type="ECO:0000256" key="7">
    <source>
        <dbReference type="ARBA" id="ARBA00023136"/>
    </source>
</evidence>
<evidence type="ECO:0000256" key="6">
    <source>
        <dbReference type="ARBA" id="ARBA00022989"/>
    </source>
</evidence>
<proteinExistence type="inferred from homology"/>
<dbReference type="InterPro" id="IPR006043">
    <property type="entry name" value="NCS2"/>
</dbReference>
<name>A0ABV7JGA1_9GAMM</name>
<comment type="similarity">
    <text evidence="2 8">Belongs to the nucleobase:cation symporter-2 (NCS2) (TC 2.A.40) family. Azg-like subfamily.</text>
</comment>
<feature type="transmembrane region" description="Helical" evidence="9">
    <location>
        <begin position="343"/>
        <end position="363"/>
    </location>
</feature>
<evidence type="ECO:0000256" key="8">
    <source>
        <dbReference type="PIRNR" id="PIRNR005353"/>
    </source>
</evidence>
<evidence type="ECO:0000313" key="10">
    <source>
        <dbReference type="EMBL" id="MFC3195853.1"/>
    </source>
</evidence>
<feature type="transmembrane region" description="Helical" evidence="9">
    <location>
        <begin position="319"/>
        <end position="336"/>
    </location>
</feature>